<dbReference type="EMBL" id="AP026866">
    <property type="protein sequence ID" value="BDS07246.1"/>
    <property type="molecule type" value="Genomic_DNA"/>
</dbReference>
<evidence type="ECO:0000256" key="1">
    <source>
        <dbReference type="SAM" id="Phobius"/>
    </source>
</evidence>
<feature type="transmembrane region" description="Helical" evidence="1">
    <location>
        <begin position="60"/>
        <end position="85"/>
    </location>
</feature>
<keyword evidence="1" id="KW-0472">Membrane</keyword>
<organism evidence="2">
    <name type="scientific">Oceaniferula spumae</name>
    <dbReference type="NCBI Taxonomy" id="2979115"/>
    <lineage>
        <taxon>Bacteria</taxon>
        <taxon>Pseudomonadati</taxon>
        <taxon>Verrucomicrobiota</taxon>
        <taxon>Verrucomicrobiia</taxon>
        <taxon>Verrucomicrobiales</taxon>
        <taxon>Verrucomicrobiaceae</taxon>
        <taxon>Oceaniferula</taxon>
    </lineage>
</organism>
<dbReference type="AlphaFoldDB" id="A0AAT9FMV4"/>
<evidence type="ECO:0000313" key="2">
    <source>
        <dbReference type="EMBL" id="BDS07246.1"/>
    </source>
</evidence>
<sequence length="93" mass="10349">MSDPYAPPKTQEKPRPKILDVFEQLTKYQQRIFYVGLALLIGSVAIPSDPETILGNTLIIVGSIGAILIVTAIFSTLPLVIWGFFRGYREGRK</sequence>
<reference evidence="2" key="1">
    <citation type="submission" date="2024-07" db="EMBL/GenBank/DDBJ databases">
        <title>Complete genome sequence of Verrucomicrobiaceae bacterium NT6N.</title>
        <authorList>
            <person name="Huang C."/>
            <person name="Takami H."/>
            <person name="Hamasaki K."/>
        </authorList>
    </citation>
    <scope>NUCLEOTIDE SEQUENCE</scope>
    <source>
        <strain evidence="2">NT6N</strain>
    </source>
</reference>
<feature type="transmembrane region" description="Helical" evidence="1">
    <location>
        <begin position="32"/>
        <end position="48"/>
    </location>
</feature>
<keyword evidence="1" id="KW-0812">Transmembrane</keyword>
<dbReference type="KEGG" id="osu:NT6N_22860"/>
<accession>A0AAT9FMV4</accession>
<protein>
    <submittedName>
        <fullName evidence="2">Uncharacterized protein</fullName>
    </submittedName>
</protein>
<name>A0AAT9FMV4_9BACT</name>
<proteinExistence type="predicted"/>
<keyword evidence="1" id="KW-1133">Transmembrane helix</keyword>
<gene>
    <name evidence="2" type="ORF">NT6N_22860</name>
</gene>